<dbReference type="Gene3D" id="3.20.20.70">
    <property type="entry name" value="Aldolase class I"/>
    <property type="match status" value="1"/>
</dbReference>
<keyword evidence="2" id="KW-0479">Metal-binding</keyword>
<protein>
    <submittedName>
        <fullName evidence="6">Radical SAM protein</fullName>
    </submittedName>
</protein>
<dbReference type="SUPFAM" id="SSF102114">
    <property type="entry name" value="Radical SAM enzymes"/>
    <property type="match status" value="1"/>
</dbReference>
<organism evidence="6 7">
    <name type="scientific">Velocimicrobium porci</name>
    <dbReference type="NCBI Taxonomy" id="2606634"/>
    <lineage>
        <taxon>Bacteria</taxon>
        <taxon>Bacillati</taxon>
        <taxon>Bacillota</taxon>
        <taxon>Clostridia</taxon>
        <taxon>Lachnospirales</taxon>
        <taxon>Lachnospiraceae</taxon>
        <taxon>Velocimicrobium</taxon>
    </lineage>
</organism>
<accession>A0A6L5Y0X1</accession>
<dbReference type="SFLD" id="SFLDG01067">
    <property type="entry name" value="SPASM/twitch_domain_containing"/>
    <property type="match status" value="1"/>
</dbReference>
<evidence type="ECO:0000256" key="3">
    <source>
        <dbReference type="ARBA" id="ARBA00023004"/>
    </source>
</evidence>
<dbReference type="GO" id="GO:0051536">
    <property type="term" value="F:iron-sulfur cluster binding"/>
    <property type="evidence" value="ECO:0007669"/>
    <property type="project" value="UniProtKB-KW"/>
</dbReference>
<evidence type="ECO:0000313" key="7">
    <source>
        <dbReference type="Proteomes" id="UP000482209"/>
    </source>
</evidence>
<dbReference type="InterPro" id="IPR023885">
    <property type="entry name" value="4Fe4S-binding_SPASM_dom"/>
</dbReference>
<reference evidence="6 7" key="1">
    <citation type="submission" date="2019-08" db="EMBL/GenBank/DDBJ databases">
        <title>In-depth cultivation of the pig gut microbiome towards novel bacterial diversity and tailored functional studies.</title>
        <authorList>
            <person name="Wylensek D."/>
            <person name="Hitch T.C.A."/>
            <person name="Clavel T."/>
        </authorList>
    </citation>
    <scope>NUCLEOTIDE SEQUENCE [LARGE SCALE GENOMIC DNA]</scope>
    <source>
        <strain evidence="6 7">WCA-693-APC-MOT-I</strain>
    </source>
</reference>
<dbReference type="InterPro" id="IPR007197">
    <property type="entry name" value="rSAM"/>
</dbReference>
<dbReference type="CDD" id="cd21109">
    <property type="entry name" value="SPASM"/>
    <property type="match status" value="1"/>
</dbReference>
<dbReference type="Proteomes" id="UP000482209">
    <property type="component" value="Unassembled WGS sequence"/>
</dbReference>
<keyword evidence="4" id="KW-0411">Iron-sulfur</keyword>
<evidence type="ECO:0000256" key="1">
    <source>
        <dbReference type="ARBA" id="ARBA00022691"/>
    </source>
</evidence>
<evidence type="ECO:0000256" key="2">
    <source>
        <dbReference type="ARBA" id="ARBA00022723"/>
    </source>
</evidence>
<keyword evidence="1" id="KW-0949">S-adenosyl-L-methionine</keyword>
<dbReference type="PANTHER" id="PTHR11228:SF7">
    <property type="entry name" value="PQQA PEPTIDE CYCLASE"/>
    <property type="match status" value="1"/>
</dbReference>
<dbReference type="PROSITE" id="PS51918">
    <property type="entry name" value="RADICAL_SAM"/>
    <property type="match status" value="1"/>
</dbReference>
<dbReference type="InterPro" id="IPR058240">
    <property type="entry name" value="rSAM_sf"/>
</dbReference>
<dbReference type="InterPro" id="IPR013785">
    <property type="entry name" value="Aldolase_TIM"/>
</dbReference>
<dbReference type="Pfam" id="PF04055">
    <property type="entry name" value="Radical_SAM"/>
    <property type="match status" value="1"/>
</dbReference>
<dbReference type="EMBL" id="VUMT01000020">
    <property type="protein sequence ID" value="MSS64497.1"/>
    <property type="molecule type" value="Genomic_DNA"/>
</dbReference>
<evidence type="ECO:0000259" key="5">
    <source>
        <dbReference type="PROSITE" id="PS51918"/>
    </source>
</evidence>
<dbReference type="PANTHER" id="PTHR11228">
    <property type="entry name" value="RADICAL SAM DOMAIN PROTEIN"/>
    <property type="match status" value="1"/>
</dbReference>
<keyword evidence="3" id="KW-0408">Iron</keyword>
<sequence>MEKIKEIIYLPSLRCNLNCQHCGENQDIAKNDEINSMLVLQQLEASILLEVPVISISGGEPFLNNTIIQFIIEGIKRTNFKFNITTNGYFTEKIKETIENINSSDRDRVSFNISIDGLENTHNKIRRNEHSFEKAIESVTYLVEQGIDTSINVVVQKDNLNELEELERFFNQISLNIKLNFIPLAIDIAESGENIYTEEYQKNIWKRIKTPLEKKIILSKGEYKVKQCHAGQKNIVIGADGRVYACLTGAFYKGKEWREKFCLGDLKKSSLDEILFNLPKREEVYNKAVLLCKGCSNPCEVNREVHLFGQRSDYSFEEIQTAFKLEQEGRFGEALLDYFAWHDIEYYGTDNKLCWSKKLDASIFVDQKEKNPNKLSISYRKLIPDSKVKILLNGEEVVCDNDHTIQKQVVLDISSIKEQYIVITFLVDSLNSPSRCIGNGDFRYLGIGIEDLKIE</sequence>
<gene>
    <name evidence="6" type="ORF">FYJ58_11525</name>
</gene>
<dbReference type="AlphaFoldDB" id="A0A6L5Y0X1"/>
<keyword evidence="7" id="KW-1185">Reference proteome</keyword>
<evidence type="ECO:0000256" key="4">
    <source>
        <dbReference type="ARBA" id="ARBA00023014"/>
    </source>
</evidence>
<comment type="caution">
    <text evidence="6">The sequence shown here is derived from an EMBL/GenBank/DDBJ whole genome shotgun (WGS) entry which is preliminary data.</text>
</comment>
<dbReference type="InterPro" id="IPR050377">
    <property type="entry name" value="Radical_SAM_PqqE_MftC-like"/>
</dbReference>
<dbReference type="CDD" id="cd01335">
    <property type="entry name" value="Radical_SAM"/>
    <property type="match status" value="1"/>
</dbReference>
<dbReference type="GO" id="GO:0046872">
    <property type="term" value="F:metal ion binding"/>
    <property type="evidence" value="ECO:0007669"/>
    <property type="project" value="UniProtKB-KW"/>
</dbReference>
<dbReference type="RefSeq" id="WP_154519883.1">
    <property type="nucleotide sequence ID" value="NZ_VUMT01000020.1"/>
</dbReference>
<name>A0A6L5Y0X1_9FIRM</name>
<evidence type="ECO:0000313" key="6">
    <source>
        <dbReference type="EMBL" id="MSS64497.1"/>
    </source>
</evidence>
<dbReference type="SFLD" id="SFLDS00029">
    <property type="entry name" value="Radical_SAM"/>
    <property type="match status" value="1"/>
</dbReference>
<dbReference type="Pfam" id="PF13186">
    <property type="entry name" value="SPASM"/>
    <property type="match status" value="1"/>
</dbReference>
<proteinExistence type="predicted"/>
<dbReference type="GO" id="GO:0003824">
    <property type="term" value="F:catalytic activity"/>
    <property type="evidence" value="ECO:0007669"/>
    <property type="project" value="InterPro"/>
</dbReference>
<feature type="domain" description="Radical SAM core" evidence="5">
    <location>
        <begin position="2"/>
        <end position="218"/>
    </location>
</feature>